<evidence type="ECO:0000313" key="1">
    <source>
        <dbReference type="EMBL" id="VAX32237.1"/>
    </source>
</evidence>
<accession>A0A3B1DUE1</accession>
<organism evidence="1">
    <name type="scientific">hydrothermal vent metagenome</name>
    <dbReference type="NCBI Taxonomy" id="652676"/>
    <lineage>
        <taxon>unclassified sequences</taxon>
        <taxon>metagenomes</taxon>
        <taxon>ecological metagenomes</taxon>
    </lineage>
</organism>
<dbReference type="AlphaFoldDB" id="A0A3B1DUE1"/>
<sequence length="91" mass="10781">MAMSEENNPEKIPAYIVQKNDQYSVQCQINRATDCLESGDFCDSHEEAVEWVEEECWIYSGEGWICFHCVESIWKKVVNKRQEKEDDRWEG</sequence>
<name>A0A3B1DUE1_9ZZZZ</name>
<reference evidence="1" key="1">
    <citation type="submission" date="2018-06" db="EMBL/GenBank/DDBJ databases">
        <authorList>
            <person name="Zhirakovskaya E."/>
        </authorList>
    </citation>
    <scope>NUCLEOTIDE SEQUENCE</scope>
</reference>
<proteinExistence type="predicted"/>
<protein>
    <submittedName>
        <fullName evidence="1">Uncharacterized protein</fullName>
    </submittedName>
</protein>
<dbReference type="EMBL" id="UOGG01000189">
    <property type="protein sequence ID" value="VAX32237.1"/>
    <property type="molecule type" value="Genomic_DNA"/>
</dbReference>
<gene>
    <name evidence="1" type="ORF">MNBD_NITROSPINAE05-835</name>
</gene>